<dbReference type="Pfam" id="PF01321">
    <property type="entry name" value="Creatinase_N"/>
    <property type="match status" value="1"/>
</dbReference>
<name>A0A1I6IC24_9EURY</name>
<keyword evidence="4" id="KW-1185">Reference proteome</keyword>
<dbReference type="Pfam" id="PF00557">
    <property type="entry name" value="Peptidase_M24"/>
    <property type="match status" value="1"/>
</dbReference>
<dbReference type="Gene3D" id="3.90.230.10">
    <property type="entry name" value="Creatinase/methionine aminopeptidase superfamily"/>
    <property type="match status" value="1"/>
</dbReference>
<dbReference type="CDD" id="cd01066">
    <property type="entry name" value="APP_MetAP"/>
    <property type="match status" value="1"/>
</dbReference>
<accession>A0A1I6IC24</accession>
<feature type="domain" description="Creatinase N-terminal" evidence="2">
    <location>
        <begin position="48"/>
        <end position="166"/>
    </location>
</feature>
<reference evidence="4" key="1">
    <citation type="submission" date="2016-10" db="EMBL/GenBank/DDBJ databases">
        <authorList>
            <person name="Varghese N."/>
            <person name="Submissions S."/>
        </authorList>
    </citation>
    <scope>NUCLEOTIDE SEQUENCE [LARGE SCALE GENOMIC DNA]</scope>
    <source>
        <strain evidence="4">CGMCC 1.8711</strain>
    </source>
</reference>
<evidence type="ECO:0000259" key="1">
    <source>
        <dbReference type="Pfam" id="PF00557"/>
    </source>
</evidence>
<gene>
    <name evidence="3" type="ORF">SAMN04488124_3018</name>
</gene>
<dbReference type="GO" id="GO:0004177">
    <property type="term" value="F:aminopeptidase activity"/>
    <property type="evidence" value="ECO:0007669"/>
    <property type="project" value="UniProtKB-KW"/>
</dbReference>
<evidence type="ECO:0000259" key="2">
    <source>
        <dbReference type="Pfam" id="PF01321"/>
    </source>
</evidence>
<evidence type="ECO:0000313" key="3">
    <source>
        <dbReference type="EMBL" id="SFR64243.1"/>
    </source>
</evidence>
<dbReference type="InterPro" id="IPR029149">
    <property type="entry name" value="Creatin/AminoP/Spt16_N"/>
</dbReference>
<dbReference type="EMBL" id="FOYS01000005">
    <property type="protein sequence ID" value="SFR64243.1"/>
    <property type="molecule type" value="Genomic_DNA"/>
</dbReference>
<dbReference type="InterPro" id="IPR000994">
    <property type="entry name" value="Pept_M24"/>
</dbReference>
<protein>
    <submittedName>
        <fullName evidence="3">Xaa-Pro aminopeptidase</fullName>
    </submittedName>
</protein>
<sequence>MTERDEQTPLRNHEFISEPHEYNPRRLFSKSGTDYWGQVNYDRLRGDRLAKARKHMEEAGLGSMLLFAGENIRYVTGAYQGNWKYNIFIRYAVLPKGGDPVLFETVGSDLIRSEMDLPWIDDVRPAMTWRWAEGAEGMMAEKMAKSVKEVLDENGVADEPVGVDAYDQTAFDALSAAGLTLENAWPAMSSARVRKTPDELELLKMSAAYGDGAMWRAMNEWTKPGIPEKEITAKVNEYLYRNGFDSVYDIIVASGGRTNPYGRWATDKILRQGDLVICDINAVGPGGYFIDYVRTWKVDADPTEKEIELYEQCYDQLYRAIDKLRPGNTTKDVAEEFREYDDDEYGSVSIQQAAHSIGISLYEGMWMSRAYSLDYPAEIEEGMYFAIETFAGHEGLDQTVRLEENVMVTDEGPVITTLCEHPDYFTDHFDHRDYPFLEDAPGHGPA</sequence>
<dbReference type="Gene3D" id="3.40.350.10">
    <property type="entry name" value="Creatinase/prolidase N-terminal domain"/>
    <property type="match status" value="1"/>
</dbReference>
<keyword evidence="3" id="KW-0645">Protease</keyword>
<evidence type="ECO:0000313" key="4">
    <source>
        <dbReference type="Proteomes" id="UP000243250"/>
    </source>
</evidence>
<dbReference type="STRING" id="555875.SAMN04488124_3018"/>
<dbReference type="InterPro" id="IPR050659">
    <property type="entry name" value="Peptidase_M24B"/>
</dbReference>
<dbReference type="OrthoDB" id="296183at2157"/>
<keyword evidence="3" id="KW-0378">Hydrolase</keyword>
<keyword evidence="3" id="KW-0031">Aminopeptidase</keyword>
<feature type="domain" description="Peptidase M24" evidence="1">
    <location>
        <begin position="211"/>
        <end position="410"/>
    </location>
</feature>
<dbReference type="RefSeq" id="WP_089882460.1">
    <property type="nucleotide sequence ID" value="NZ_FOYS01000005.1"/>
</dbReference>
<dbReference type="AlphaFoldDB" id="A0A1I6IC24"/>
<organism evidence="3 4">
    <name type="scientific">Halogeometricum limi</name>
    <dbReference type="NCBI Taxonomy" id="555875"/>
    <lineage>
        <taxon>Archaea</taxon>
        <taxon>Methanobacteriati</taxon>
        <taxon>Methanobacteriota</taxon>
        <taxon>Stenosarchaea group</taxon>
        <taxon>Halobacteria</taxon>
        <taxon>Halobacteriales</taxon>
        <taxon>Haloferacaceae</taxon>
        <taxon>Halogeometricum</taxon>
    </lineage>
</organism>
<dbReference type="Proteomes" id="UP000243250">
    <property type="component" value="Unassembled WGS sequence"/>
</dbReference>
<proteinExistence type="predicted"/>
<dbReference type="SUPFAM" id="SSF53092">
    <property type="entry name" value="Creatinase/prolidase N-terminal domain"/>
    <property type="match status" value="1"/>
</dbReference>
<dbReference type="PANTHER" id="PTHR46112:SF2">
    <property type="entry name" value="XAA-PRO AMINOPEPTIDASE P-RELATED"/>
    <property type="match status" value="1"/>
</dbReference>
<dbReference type="SUPFAM" id="SSF55920">
    <property type="entry name" value="Creatinase/aminopeptidase"/>
    <property type="match status" value="1"/>
</dbReference>
<dbReference type="PANTHER" id="PTHR46112">
    <property type="entry name" value="AMINOPEPTIDASE"/>
    <property type="match status" value="1"/>
</dbReference>
<dbReference type="InterPro" id="IPR036005">
    <property type="entry name" value="Creatinase/aminopeptidase-like"/>
</dbReference>
<dbReference type="InterPro" id="IPR000587">
    <property type="entry name" value="Creatinase_N"/>
</dbReference>